<dbReference type="Pfam" id="PF01595">
    <property type="entry name" value="CNNM"/>
    <property type="match status" value="1"/>
</dbReference>
<keyword evidence="17" id="KW-1185">Reference proteome</keyword>
<feature type="compositionally biased region" description="Basic and acidic residues" evidence="12">
    <location>
        <begin position="281"/>
        <end position="296"/>
    </location>
</feature>
<feature type="domain" description="CNNM transmembrane" evidence="15">
    <location>
        <begin position="525"/>
        <end position="704"/>
    </location>
</feature>
<dbReference type="PROSITE" id="PS50042">
    <property type="entry name" value="CNMP_BINDING_3"/>
    <property type="match status" value="1"/>
</dbReference>
<dbReference type="Gene3D" id="3.10.580.10">
    <property type="entry name" value="CBS-domain"/>
    <property type="match status" value="1"/>
</dbReference>
<evidence type="ECO:0000256" key="12">
    <source>
        <dbReference type="SAM" id="MobiDB-lite"/>
    </source>
</evidence>
<dbReference type="InterPro" id="IPR018490">
    <property type="entry name" value="cNMP-bd_dom_sf"/>
</dbReference>
<evidence type="ECO:0000259" key="14">
    <source>
        <dbReference type="PROSITE" id="PS50042"/>
    </source>
</evidence>
<dbReference type="InterPro" id="IPR045095">
    <property type="entry name" value="ACDP"/>
</dbReference>
<feature type="domain" description="Cyclic nucleotide-binding" evidence="14">
    <location>
        <begin position="951"/>
        <end position="1009"/>
    </location>
</feature>
<evidence type="ECO:0000256" key="7">
    <source>
        <dbReference type="ARBA" id="ARBA00022989"/>
    </source>
</evidence>
<keyword evidence="3" id="KW-0813">Transport</keyword>
<evidence type="ECO:0000256" key="8">
    <source>
        <dbReference type="ARBA" id="ARBA00023065"/>
    </source>
</evidence>
<feature type="region of interest" description="Disordered" evidence="12">
    <location>
        <begin position="1086"/>
        <end position="1110"/>
    </location>
</feature>
<evidence type="ECO:0000256" key="1">
    <source>
        <dbReference type="ARBA" id="ARBA00004651"/>
    </source>
</evidence>
<dbReference type="SUPFAM" id="SSF54631">
    <property type="entry name" value="CBS-domain pair"/>
    <property type="match status" value="1"/>
</dbReference>
<evidence type="ECO:0000259" key="15">
    <source>
        <dbReference type="PROSITE" id="PS51846"/>
    </source>
</evidence>
<evidence type="ECO:0000256" key="5">
    <source>
        <dbReference type="ARBA" id="ARBA00022692"/>
    </source>
</evidence>
<dbReference type="AlphaFoldDB" id="A0AAW0TV62"/>
<evidence type="ECO:0000256" key="11">
    <source>
        <dbReference type="PROSITE-ProRule" id="PRU01193"/>
    </source>
</evidence>
<dbReference type="CDD" id="cd04590">
    <property type="entry name" value="CBS_pair_CorC_HlyC_assoc"/>
    <property type="match status" value="1"/>
</dbReference>
<evidence type="ECO:0000256" key="3">
    <source>
        <dbReference type="ARBA" id="ARBA00022448"/>
    </source>
</evidence>
<keyword evidence="8" id="KW-0406">Ion transport</keyword>
<evidence type="ECO:0000256" key="4">
    <source>
        <dbReference type="ARBA" id="ARBA00022475"/>
    </source>
</evidence>
<gene>
    <name evidence="16" type="ORF">O3P69_017300</name>
</gene>
<feature type="region of interest" description="Disordered" evidence="12">
    <location>
        <begin position="1185"/>
        <end position="1215"/>
    </location>
</feature>
<feature type="region of interest" description="Disordered" evidence="12">
    <location>
        <begin position="197"/>
        <end position="354"/>
    </location>
</feature>
<dbReference type="InterPro" id="IPR044751">
    <property type="entry name" value="Ion_transp-like_CBS"/>
</dbReference>
<feature type="transmembrane region" description="Helical" evidence="13">
    <location>
        <begin position="644"/>
        <end position="664"/>
    </location>
</feature>
<feature type="region of interest" description="Disordered" evidence="12">
    <location>
        <begin position="1231"/>
        <end position="1254"/>
    </location>
</feature>
<organism evidence="16 17">
    <name type="scientific">Scylla paramamosain</name>
    <name type="common">Mud crab</name>
    <dbReference type="NCBI Taxonomy" id="85552"/>
    <lineage>
        <taxon>Eukaryota</taxon>
        <taxon>Metazoa</taxon>
        <taxon>Ecdysozoa</taxon>
        <taxon>Arthropoda</taxon>
        <taxon>Crustacea</taxon>
        <taxon>Multicrustacea</taxon>
        <taxon>Malacostraca</taxon>
        <taxon>Eumalacostraca</taxon>
        <taxon>Eucarida</taxon>
        <taxon>Decapoda</taxon>
        <taxon>Pleocyemata</taxon>
        <taxon>Brachyura</taxon>
        <taxon>Eubrachyura</taxon>
        <taxon>Portunoidea</taxon>
        <taxon>Portunidae</taxon>
        <taxon>Portuninae</taxon>
        <taxon>Scylla</taxon>
    </lineage>
</organism>
<feature type="transmembrane region" description="Helical" evidence="13">
    <location>
        <begin position="529"/>
        <end position="553"/>
    </location>
</feature>
<dbReference type="GO" id="GO:0006811">
    <property type="term" value="P:monoatomic ion transport"/>
    <property type="evidence" value="ECO:0007669"/>
    <property type="project" value="UniProtKB-KW"/>
</dbReference>
<dbReference type="SUPFAM" id="SSF51206">
    <property type="entry name" value="cAMP-binding domain-like"/>
    <property type="match status" value="1"/>
</dbReference>
<evidence type="ECO:0000313" key="17">
    <source>
        <dbReference type="Proteomes" id="UP001487740"/>
    </source>
</evidence>
<keyword evidence="7 11" id="KW-1133">Transmembrane helix</keyword>
<dbReference type="GO" id="GO:0022857">
    <property type="term" value="F:transmembrane transporter activity"/>
    <property type="evidence" value="ECO:0007669"/>
    <property type="project" value="TreeGrafter"/>
</dbReference>
<feature type="region of interest" description="Disordered" evidence="12">
    <location>
        <begin position="370"/>
        <end position="398"/>
    </location>
</feature>
<name>A0AAW0TV62_SCYPA</name>
<dbReference type="InterPro" id="IPR014710">
    <property type="entry name" value="RmlC-like_jellyroll"/>
</dbReference>
<dbReference type="EMBL" id="JARAKH010000024">
    <property type="protein sequence ID" value="KAK8391678.1"/>
    <property type="molecule type" value="Genomic_DNA"/>
</dbReference>
<keyword evidence="10 11" id="KW-0472">Membrane</keyword>
<keyword evidence="6" id="KW-0677">Repeat</keyword>
<dbReference type="CDD" id="cd00038">
    <property type="entry name" value="CAP_ED"/>
    <property type="match status" value="1"/>
</dbReference>
<evidence type="ECO:0000256" key="6">
    <source>
        <dbReference type="ARBA" id="ARBA00022737"/>
    </source>
</evidence>
<dbReference type="GO" id="GO:0010960">
    <property type="term" value="P:magnesium ion homeostasis"/>
    <property type="evidence" value="ECO:0007669"/>
    <property type="project" value="InterPro"/>
</dbReference>
<feature type="compositionally biased region" description="Polar residues" evidence="12">
    <location>
        <begin position="1185"/>
        <end position="1208"/>
    </location>
</feature>
<accession>A0AAW0TV62</accession>
<feature type="transmembrane region" description="Helical" evidence="13">
    <location>
        <begin position="587"/>
        <end position="608"/>
    </location>
</feature>
<dbReference type="FunFam" id="3.10.580.10:FF:000001">
    <property type="entry name" value="Putative metal transporter CNNM3 isoform 2"/>
    <property type="match status" value="1"/>
</dbReference>
<keyword evidence="5 11" id="KW-0812">Transmembrane</keyword>
<dbReference type="InterPro" id="IPR002550">
    <property type="entry name" value="CNNM"/>
</dbReference>
<evidence type="ECO:0000313" key="16">
    <source>
        <dbReference type="EMBL" id="KAK8391678.1"/>
    </source>
</evidence>
<feature type="compositionally biased region" description="Polar residues" evidence="12">
    <location>
        <begin position="1089"/>
        <end position="1103"/>
    </location>
</feature>
<dbReference type="Proteomes" id="UP001487740">
    <property type="component" value="Unassembled WGS sequence"/>
</dbReference>
<dbReference type="Pfam" id="PF25562">
    <property type="entry name" value="CNBH_CNNM2_C"/>
    <property type="match status" value="1"/>
</dbReference>
<evidence type="ECO:0000256" key="10">
    <source>
        <dbReference type="ARBA" id="ARBA00023136"/>
    </source>
</evidence>
<sequence>MRATDSWQWLARAVEPQITMAAGWGWALKHFILCVLVCAGHVCAGRRVPVRIDAIFTSGASLQWKPNDGAVVVAGEETKLEVWGSGLSRRVEVGLTAARGVQGTPCRAHVTPPLVPANDTNTHNYAAYTIPASYTSPIPVKDELELWVCTQEQHPISSSGRTRHAGGWVHQGQPTHLLLLASQRTPVHRLSLRSIDRLSSADGQPPATPHTESPDTTEAPVTESRLVDDGGVPGVTTMPGGDKQKIKSTPASSTARPEHEKETAGKPGGALADPKNGNFNDEAKKSKDSETDRTEAANEVVDVSSGAGVPPDMMLSDAPAPPGVAGRTPEGELVSDDDRTSGSEDSVNSGKGMADMADDMRNLMKESISGASLSQPDNRSPAAPHARESSDPDMINDYEGSADEMVRISGLRVEEHEKGIEYEELAGSVLVNTDAKLRLFGQGLTINTEILFTANPAEAGEVCGAHLSKAFKVEEVGNGWATVVVKLPSMSADQERWYLCVRASDQDQAYHQGNDPWLTMASYNLLLPLWLQGCFIMLLLVLSGLFSGLNLGLMALDKTELKIVSNTGSAEERRYARAIEPVRRHGNFLLCTLLLGNVLVNSSLTILLDELSSGLIAVIGSTIGIVIFGEIIPQAICSRHGLAIGARTVWLVRVFMIITGPVAYPISRILDWVLGEEIGNTYDRERLKELIKVTHDHNDLKMEEQNIICGALELHKKTVGEVMTKLEDVYMLNVDRNLDFDTINEIMQQGYSRVPVYEGERTNIIAVLFIKDLAYIDPDDNTPLRTLCQFYQNPCNFVFVDTTLDIMFKEFKEGNKGHMAFVQCVNNEGDCDPFYEVLGLVTLEDVIEELIQEEIVDETDVFTDNKTKRRRQITGRPDFTEFSNPANQTNHKRVQISPQMLVAALQYLRTSVEPFKEGQLSELIVKKLLNQDVIHNIKLRNKENPKADHHSYIYTQGKPVDYFVLILEGHVEVTIGKENLTFESGPFTYFGLAAVSQIQSIGESPSASTQLSKGSMLGSVQSLDSAKFSFTPDYSVRAITEVVYLRVRRSHYIAARRAFLLEQAQKEPHSEENFEKEFAKMLIEDDGPSSPTWESTPLTTPLNKENPGIANGSTVKACDADDIEMALHNLLNTPPVTQTPTAVSPSSGVKNSVSVPGTPITAHSQAAVKPNSSVVDLQDVPASASSINMNPSLSEKVSETNNLSASSVEDNDDQKVMGQSEVMPNMNRHVSLDYKPSNLDTEGVLPLKRESSFS</sequence>
<evidence type="ECO:0000256" key="9">
    <source>
        <dbReference type="ARBA" id="ARBA00023122"/>
    </source>
</evidence>
<reference evidence="16 17" key="1">
    <citation type="submission" date="2023-03" db="EMBL/GenBank/DDBJ databases">
        <title>High-quality genome of Scylla paramamosain provides insights in environmental adaptation.</title>
        <authorList>
            <person name="Zhang L."/>
        </authorList>
    </citation>
    <scope>NUCLEOTIDE SEQUENCE [LARGE SCALE GENOMIC DNA]</scope>
    <source>
        <strain evidence="16">LZ_2023a</strain>
        <tissue evidence="16">Muscle</tissue>
    </source>
</reference>
<dbReference type="PANTHER" id="PTHR12064:SF94">
    <property type="entry name" value="UNEXTENDED PROTEIN"/>
    <property type="match status" value="1"/>
</dbReference>
<comment type="caution">
    <text evidence="16">The sequence shown here is derived from an EMBL/GenBank/DDBJ whole genome shotgun (WGS) entry which is preliminary data.</text>
</comment>
<dbReference type="GO" id="GO:0005886">
    <property type="term" value="C:plasma membrane"/>
    <property type="evidence" value="ECO:0007669"/>
    <property type="project" value="UniProtKB-SubCell"/>
</dbReference>
<dbReference type="InterPro" id="IPR000595">
    <property type="entry name" value="cNMP-bd_dom"/>
</dbReference>
<dbReference type="InterPro" id="IPR046342">
    <property type="entry name" value="CBS_dom_sf"/>
</dbReference>
<keyword evidence="4" id="KW-1003">Cell membrane</keyword>
<protein>
    <submittedName>
        <fullName evidence="16">Uncharacterized protein</fullName>
    </submittedName>
</protein>
<dbReference type="PROSITE" id="PS51846">
    <property type="entry name" value="CNNM"/>
    <property type="match status" value="1"/>
</dbReference>
<proteinExistence type="inferred from homology"/>
<feature type="transmembrane region" description="Helical" evidence="13">
    <location>
        <begin position="614"/>
        <end position="632"/>
    </location>
</feature>
<comment type="subcellular location">
    <subcellularLocation>
        <location evidence="1">Cell membrane</location>
        <topology evidence="1">Multi-pass membrane protein</topology>
    </subcellularLocation>
</comment>
<evidence type="ECO:0000256" key="13">
    <source>
        <dbReference type="SAM" id="Phobius"/>
    </source>
</evidence>
<comment type="similarity">
    <text evidence="2">Belongs to the ACDP family.</text>
</comment>
<keyword evidence="9" id="KW-0129">CBS domain</keyword>
<dbReference type="Gene3D" id="2.60.120.10">
    <property type="entry name" value="Jelly Rolls"/>
    <property type="match status" value="1"/>
</dbReference>
<evidence type="ECO:0000256" key="2">
    <source>
        <dbReference type="ARBA" id="ARBA00010484"/>
    </source>
</evidence>
<dbReference type="PANTHER" id="PTHR12064">
    <property type="entry name" value="METAL TRANSPORTER CNNM"/>
    <property type="match status" value="1"/>
</dbReference>